<sequence>MSMRNIYNKDKFLDKSNYKASEDEYFNLLSDTEKREHIMSKLGIDDINSPDIDKALADIEQEQKKIEDQKHDEEEKKVIDITKIRSMFDTIIEMQSDPEGQKAKEFERQMEQFESKNPNKKKTQVFIKTMRSGRIISNEKRLMGNDTLSGPEKLLQNAYDYLQHSFPEENYLEDFELHHYRYPAETKPVGIVFFFHDQSKYMGKYAHVAECLSKKNIEVVGFDLPGHGKNTKGTRGYFGTFDDVKKHSYKFINSTIAKLGYTNLPKFSIGVSTGALTALTLAVENERLFNGVNIICPLLKNEGAKPRGNSYIDFLGKAFPKLGMAKVNTEAAQPFDDPLLFNGKLRAGLFKELEDTTFHVRRNASNLTIPILVAHGGIDTITPASVVREYFEEVPTQDKDIIMYDDCGHDIYSDPDYYKLLANEQAIWLRSHL</sequence>
<evidence type="ECO:0000259" key="1">
    <source>
        <dbReference type="Pfam" id="PF12146"/>
    </source>
</evidence>
<dbReference type="EMBL" id="CAMPGE010008375">
    <property type="protein sequence ID" value="CAI2367277.1"/>
    <property type="molecule type" value="Genomic_DNA"/>
</dbReference>
<accession>A0AAD1UEC8</accession>
<proteinExistence type="predicted"/>
<keyword evidence="3" id="KW-1185">Reference proteome</keyword>
<dbReference type="PANTHER" id="PTHR11614">
    <property type="entry name" value="PHOSPHOLIPASE-RELATED"/>
    <property type="match status" value="1"/>
</dbReference>
<evidence type="ECO:0000313" key="3">
    <source>
        <dbReference type="Proteomes" id="UP001295684"/>
    </source>
</evidence>
<protein>
    <recommendedName>
        <fullName evidence="1">Serine aminopeptidase S33 domain-containing protein</fullName>
    </recommendedName>
</protein>
<dbReference type="Gene3D" id="3.40.50.1820">
    <property type="entry name" value="alpha/beta hydrolase"/>
    <property type="match status" value="1"/>
</dbReference>
<dbReference type="SUPFAM" id="SSF53474">
    <property type="entry name" value="alpha/beta-Hydrolases"/>
    <property type="match status" value="1"/>
</dbReference>
<dbReference type="InterPro" id="IPR051044">
    <property type="entry name" value="MAG_DAG_Lipase"/>
</dbReference>
<dbReference type="Pfam" id="PF12146">
    <property type="entry name" value="Hydrolase_4"/>
    <property type="match status" value="1"/>
</dbReference>
<reference evidence="2" key="1">
    <citation type="submission" date="2023-07" db="EMBL/GenBank/DDBJ databases">
        <authorList>
            <consortium name="AG Swart"/>
            <person name="Singh M."/>
            <person name="Singh A."/>
            <person name="Seah K."/>
            <person name="Emmerich C."/>
        </authorList>
    </citation>
    <scope>NUCLEOTIDE SEQUENCE</scope>
    <source>
        <strain evidence="2">DP1</strain>
    </source>
</reference>
<gene>
    <name evidence="2" type="ORF">ECRASSUSDP1_LOCUS8557</name>
</gene>
<feature type="domain" description="Serine aminopeptidase S33" evidence="1">
    <location>
        <begin position="187"/>
        <end position="416"/>
    </location>
</feature>
<name>A0AAD1UEC8_EUPCR</name>
<dbReference type="InterPro" id="IPR029058">
    <property type="entry name" value="AB_hydrolase_fold"/>
</dbReference>
<comment type="caution">
    <text evidence="2">The sequence shown here is derived from an EMBL/GenBank/DDBJ whole genome shotgun (WGS) entry which is preliminary data.</text>
</comment>
<dbReference type="InterPro" id="IPR022742">
    <property type="entry name" value="Hydrolase_4"/>
</dbReference>
<dbReference type="Proteomes" id="UP001295684">
    <property type="component" value="Unassembled WGS sequence"/>
</dbReference>
<evidence type="ECO:0000313" key="2">
    <source>
        <dbReference type="EMBL" id="CAI2367277.1"/>
    </source>
</evidence>
<dbReference type="AlphaFoldDB" id="A0AAD1UEC8"/>
<organism evidence="2 3">
    <name type="scientific">Euplotes crassus</name>
    <dbReference type="NCBI Taxonomy" id="5936"/>
    <lineage>
        <taxon>Eukaryota</taxon>
        <taxon>Sar</taxon>
        <taxon>Alveolata</taxon>
        <taxon>Ciliophora</taxon>
        <taxon>Intramacronucleata</taxon>
        <taxon>Spirotrichea</taxon>
        <taxon>Hypotrichia</taxon>
        <taxon>Euplotida</taxon>
        <taxon>Euplotidae</taxon>
        <taxon>Moneuplotes</taxon>
    </lineage>
</organism>